<dbReference type="InterPro" id="IPR002182">
    <property type="entry name" value="NB-ARC"/>
</dbReference>
<evidence type="ECO:0008006" key="12">
    <source>
        <dbReference type="Google" id="ProtNLM"/>
    </source>
</evidence>
<evidence type="ECO:0000259" key="9">
    <source>
        <dbReference type="Pfam" id="PF23559"/>
    </source>
</evidence>
<dbReference type="Gene3D" id="1.20.5.4130">
    <property type="match status" value="1"/>
</dbReference>
<keyword evidence="2" id="KW-0433">Leucine-rich repeat</keyword>
<dbReference type="Gene3D" id="3.40.50.300">
    <property type="entry name" value="P-loop containing nucleotide triphosphate hydrolases"/>
    <property type="match status" value="2"/>
</dbReference>
<gene>
    <name evidence="11" type="ORF">OsJ_36110</name>
</gene>
<dbReference type="GO" id="GO:0002758">
    <property type="term" value="P:innate immune response-activating signaling pathway"/>
    <property type="evidence" value="ECO:0007669"/>
    <property type="project" value="UniProtKB-ARBA"/>
</dbReference>
<evidence type="ECO:0000256" key="6">
    <source>
        <dbReference type="ARBA" id="ARBA00023054"/>
    </source>
</evidence>
<dbReference type="InterPro" id="IPR055414">
    <property type="entry name" value="LRR_R13L4/SHOC2-like"/>
</dbReference>
<dbReference type="Pfam" id="PF18052">
    <property type="entry name" value="Rx_N"/>
    <property type="match status" value="1"/>
</dbReference>
<dbReference type="PANTHER" id="PTHR23155">
    <property type="entry name" value="DISEASE RESISTANCE PROTEIN RP"/>
    <property type="match status" value="1"/>
</dbReference>
<evidence type="ECO:0000259" key="10">
    <source>
        <dbReference type="Pfam" id="PF23598"/>
    </source>
</evidence>
<reference evidence="11" key="2">
    <citation type="submission" date="2008-12" db="EMBL/GenBank/DDBJ databases">
        <title>Improved gene annotation of the rice (Oryza sativa) genomes.</title>
        <authorList>
            <person name="Wang J."/>
            <person name="Li R."/>
            <person name="Fan W."/>
            <person name="Huang Q."/>
            <person name="Zhang J."/>
            <person name="Zhou Y."/>
            <person name="Hu Y."/>
            <person name="Zi S."/>
            <person name="Li J."/>
            <person name="Ni P."/>
            <person name="Zheng H."/>
            <person name="Zhang Y."/>
            <person name="Zhao M."/>
            <person name="Hao Q."/>
            <person name="McDermott J."/>
            <person name="Samudrala R."/>
            <person name="Kristiansen K."/>
            <person name="Wong G.K.-S."/>
        </authorList>
    </citation>
    <scope>NUCLEOTIDE SEQUENCE</scope>
</reference>
<proteinExistence type="inferred from homology"/>
<dbReference type="EMBL" id="CM000149">
    <property type="protein sequence ID" value="EEE53216.1"/>
    <property type="molecule type" value="Genomic_DNA"/>
</dbReference>
<keyword evidence="3" id="KW-0677">Repeat</keyword>
<dbReference type="SUPFAM" id="SSF52058">
    <property type="entry name" value="L domain-like"/>
    <property type="match status" value="1"/>
</dbReference>
<dbReference type="InterPro" id="IPR044974">
    <property type="entry name" value="Disease_R_plants"/>
</dbReference>
<evidence type="ECO:0000256" key="4">
    <source>
        <dbReference type="ARBA" id="ARBA00022741"/>
    </source>
</evidence>
<protein>
    <recommendedName>
        <fullName evidence="12">Disease resistance protein RPM1</fullName>
    </recommendedName>
</protein>
<dbReference type="InterPro" id="IPR038005">
    <property type="entry name" value="RX-like_CC"/>
</dbReference>
<reference evidence="11" key="1">
    <citation type="journal article" date="2005" name="PLoS Biol.">
        <title>The genomes of Oryza sativa: a history of duplications.</title>
        <authorList>
            <person name="Yu J."/>
            <person name="Wang J."/>
            <person name="Lin W."/>
            <person name="Li S."/>
            <person name="Li H."/>
            <person name="Zhou J."/>
            <person name="Ni P."/>
            <person name="Dong W."/>
            <person name="Hu S."/>
            <person name="Zeng C."/>
            <person name="Zhang J."/>
            <person name="Zhang Y."/>
            <person name="Li R."/>
            <person name="Xu Z."/>
            <person name="Li S."/>
            <person name="Li X."/>
            <person name="Zheng H."/>
            <person name="Cong L."/>
            <person name="Lin L."/>
            <person name="Yin J."/>
            <person name="Geng J."/>
            <person name="Li G."/>
            <person name="Shi J."/>
            <person name="Liu J."/>
            <person name="Lv H."/>
            <person name="Li J."/>
            <person name="Wang J."/>
            <person name="Deng Y."/>
            <person name="Ran L."/>
            <person name="Shi X."/>
            <person name="Wang X."/>
            <person name="Wu Q."/>
            <person name="Li C."/>
            <person name="Ren X."/>
            <person name="Wang J."/>
            <person name="Wang X."/>
            <person name="Li D."/>
            <person name="Liu D."/>
            <person name="Zhang X."/>
            <person name="Ji Z."/>
            <person name="Zhao W."/>
            <person name="Sun Y."/>
            <person name="Zhang Z."/>
            <person name="Bao J."/>
            <person name="Han Y."/>
            <person name="Dong L."/>
            <person name="Ji J."/>
            <person name="Chen P."/>
            <person name="Wu S."/>
            <person name="Liu J."/>
            <person name="Xiao Y."/>
            <person name="Bu D."/>
            <person name="Tan J."/>
            <person name="Yang L."/>
            <person name="Ye C."/>
            <person name="Zhang J."/>
            <person name="Xu J."/>
            <person name="Zhou Y."/>
            <person name="Yu Y."/>
            <person name="Zhang B."/>
            <person name="Zhuang S."/>
            <person name="Wei H."/>
            <person name="Liu B."/>
            <person name="Lei M."/>
            <person name="Yu H."/>
            <person name="Li Y."/>
            <person name="Xu H."/>
            <person name="Wei S."/>
            <person name="He X."/>
            <person name="Fang L."/>
            <person name="Zhang Z."/>
            <person name="Zhang Y."/>
            <person name="Huang X."/>
            <person name="Su Z."/>
            <person name="Tong W."/>
            <person name="Li J."/>
            <person name="Tong Z."/>
            <person name="Li S."/>
            <person name="Ye J."/>
            <person name="Wang L."/>
            <person name="Fang L."/>
            <person name="Lei T."/>
            <person name="Chen C."/>
            <person name="Chen H."/>
            <person name="Xu Z."/>
            <person name="Li H."/>
            <person name="Huang H."/>
            <person name="Zhang F."/>
            <person name="Xu H."/>
            <person name="Li N."/>
            <person name="Zhao C."/>
            <person name="Li S."/>
            <person name="Dong L."/>
            <person name="Huang Y."/>
            <person name="Li L."/>
            <person name="Xi Y."/>
            <person name="Qi Q."/>
            <person name="Li W."/>
            <person name="Zhang B."/>
            <person name="Hu W."/>
            <person name="Zhang Y."/>
            <person name="Tian X."/>
            <person name="Jiao Y."/>
            <person name="Liang X."/>
            <person name="Jin J."/>
            <person name="Gao L."/>
            <person name="Zheng W."/>
            <person name="Hao B."/>
            <person name="Liu S."/>
            <person name="Wang W."/>
            <person name="Yuan L."/>
            <person name="Cao M."/>
            <person name="McDermott J."/>
            <person name="Samudrala R."/>
            <person name="Wang J."/>
            <person name="Wong G.K."/>
            <person name="Yang H."/>
        </authorList>
    </citation>
    <scope>NUCLEOTIDE SEQUENCE [LARGE SCALE GENOMIC DNA]</scope>
</reference>
<evidence type="ECO:0000259" key="7">
    <source>
        <dbReference type="Pfam" id="PF00931"/>
    </source>
</evidence>
<organism evidence="11">
    <name type="scientific">Oryza sativa subsp. japonica</name>
    <name type="common">Rice</name>
    <dbReference type="NCBI Taxonomy" id="39947"/>
    <lineage>
        <taxon>Eukaryota</taxon>
        <taxon>Viridiplantae</taxon>
        <taxon>Streptophyta</taxon>
        <taxon>Embryophyta</taxon>
        <taxon>Tracheophyta</taxon>
        <taxon>Spermatophyta</taxon>
        <taxon>Magnoliopsida</taxon>
        <taxon>Liliopsida</taxon>
        <taxon>Poales</taxon>
        <taxon>Poaceae</taxon>
        <taxon>BOP clade</taxon>
        <taxon>Oryzoideae</taxon>
        <taxon>Oryzeae</taxon>
        <taxon>Oryzinae</taxon>
        <taxon>Oryza</taxon>
        <taxon>Oryza sativa</taxon>
    </lineage>
</organism>
<dbReference type="InterPro" id="IPR032675">
    <property type="entry name" value="LRR_dom_sf"/>
</dbReference>
<dbReference type="InterPro" id="IPR042197">
    <property type="entry name" value="Apaf_helical"/>
</dbReference>
<dbReference type="InterPro" id="IPR036388">
    <property type="entry name" value="WH-like_DNA-bd_sf"/>
</dbReference>
<feature type="domain" description="Disease resistance N-terminal" evidence="8">
    <location>
        <begin position="14"/>
        <end position="105"/>
    </location>
</feature>
<dbReference type="InterPro" id="IPR027417">
    <property type="entry name" value="P-loop_NTPase"/>
</dbReference>
<dbReference type="FunFam" id="1.10.10.10:FF:000322">
    <property type="entry name" value="Probable disease resistance protein At1g63360"/>
    <property type="match status" value="1"/>
</dbReference>
<dbReference type="Proteomes" id="UP000007752">
    <property type="component" value="Chromosome 12"/>
</dbReference>
<accession>B9GD59</accession>
<dbReference type="Gene3D" id="3.80.10.10">
    <property type="entry name" value="Ribonuclease Inhibitor"/>
    <property type="match status" value="1"/>
</dbReference>
<evidence type="ECO:0000259" key="8">
    <source>
        <dbReference type="Pfam" id="PF18052"/>
    </source>
</evidence>
<dbReference type="Pfam" id="PF23598">
    <property type="entry name" value="LRR_14"/>
    <property type="match status" value="2"/>
</dbReference>
<evidence type="ECO:0000256" key="3">
    <source>
        <dbReference type="ARBA" id="ARBA00022737"/>
    </source>
</evidence>
<dbReference type="Gene3D" id="1.10.8.430">
    <property type="entry name" value="Helical domain of apoptotic protease-activating factors"/>
    <property type="match status" value="2"/>
</dbReference>
<feature type="domain" description="Disease resistance R13L4/SHOC-2-like LRR" evidence="10">
    <location>
        <begin position="1123"/>
        <end position="1228"/>
    </location>
</feature>
<keyword evidence="6" id="KW-0175">Coiled coil</keyword>
<evidence type="ECO:0000313" key="11">
    <source>
        <dbReference type="EMBL" id="EEE53216.1"/>
    </source>
</evidence>
<keyword evidence="5" id="KW-0611">Plant defense</keyword>
<sequence>MVATTAIVGATTGVMKPLLSKLTKLLGEEYAKLKGVRKQIKFLIDELSTMSAALEMLADSDQQLNPEMRDWRDKLRELAYDLEDCIDDFMSRVDHDGEKMGFRKFFRKLKKLKARHEIANEIEELKIRAIEASERHKRYNFDQLAHNSSTFGIDPRLSAFYEEVDKLVGIDGPKKRIIELLAMEMKGSLKVVSIVGCGGLAFVSVSQRPDIKKILNDIAEGVGISSRTPVGNDEKKLINILREHLKNKRYFVVIDDLWDAKAWKIIELALLNNNCGSRIITTTRSVTVASCCSSQVGYIYEMKPLSFNESKWLFLKRTFDYENSHYPHPENILDKILRKYGGLPLAIITISSLLLDQHEIDEWHRVLNTIGCGLANDPNAETMSNILSLSFFNLPHYLKTCFMYLSVFPEDRKIKKRHLPDLAAQHGSTCFLRGYLVVIDDLWDAKAWKTIELALLNSNCGSRVITTTRSVAVASCCSSQDGYIYEMKPLSFDDSKWLFLKRAFGYEKSHYPHLEDVLDKILGKCGGLPLAIITISSLLSYQHAIDEWHRVLNDIGYGLARDPYAETMSNILSLSFFNLPHHLKTCFMYLSVFPEDYNIDKRRLVSKWIAEGFIQDEQGRSAYRTGELYFNELINRSLIEPVDVKYGQAKACRVHDIILDYIKCKATEENFVTSLGSTVPGCTTEYKVRRLSVINSNEEDVNIPTSLDLSQVRSLTIFGNRMQTSVFDFKFLRVLDLVYRDRMGDLFANIEKLFHLKYMCISSYGVDYLPEKIGELKYLETLDIRQTNVEILPSTITNLQRLARLFINQDTRFSDETTIGQLKSLEELKEFVVSQSEQVTALQEVSKLTKLRTLKLTLQSPLSLDDYHSCVGTLLQSLCNLYDLCIMDQSYENYCLTLDSWHIASPCSLRKLVIKLVLTKVPNWMGVLGNIGVLVLGILCIAPDDIEILGAIPSLLFLELQTYGGTNGRIIIHGNNRFISLKYFSLVIHACGTALEFEAGSMPKVEHLKLQFHLHELECLNGSSDSGIQHLSALGKVEVKIICKPSYVIELNGLNYDLMEQKSDCIVRCVARTIKTAVETLPNHPTISFKTYHVEECEHFETKIEEKQTAQAQRDRHLGILCMAPEDIEILGAIPSLVFLKLETLGGTNGRIIIHGNNRFISLKYFSLAIGACGTALEFEEGSMPKVEHLKLDFRLHELECLNGASDLGIQHLSALCKVEVEINCNCFKHTSNFFDDFELKCLNYDLMEETSDCIVRCVAITIKSAVDTLPNHPTISFQINISNW</sequence>
<dbReference type="Pfam" id="PF23559">
    <property type="entry name" value="WHD_DRP"/>
    <property type="match status" value="1"/>
</dbReference>
<dbReference type="InterPro" id="IPR041118">
    <property type="entry name" value="Rx_N"/>
</dbReference>
<dbReference type="GO" id="GO:0009626">
    <property type="term" value="P:plant-type hypersensitive response"/>
    <property type="evidence" value="ECO:0007669"/>
    <property type="project" value="UniProtKB-ARBA"/>
</dbReference>
<dbReference type="SUPFAM" id="SSF52540">
    <property type="entry name" value="P-loop containing nucleoside triphosphate hydrolases"/>
    <property type="match status" value="2"/>
</dbReference>
<feature type="domain" description="NB-ARC" evidence="7">
    <location>
        <begin position="200"/>
        <end position="319"/>
    </location>
</feature>
<dbReference type="CDD" id="cd14798">
    <property type="entry name" value="RX-CC_like"/>
    <property type="match status" value="1"/>
</dbReference>
<feature type="domain" description="Disease resistance protein winged helix" evidence="9">
    <location>
        <begin position="592"/>
        <end position="660"/>
    </location>
</feature>
<feature type="domain" description="NB-ARC" evidence="7">
    <location>
        <begin position="434"/>
        <end position="504"/>
    </location>
</feature>
<comment type="similarity">
    <text evidence="1">Belongs to the disease resistance NB-LRR family.</text>
</comment>
<evidence type="ECO:0000256" key="5">
    <source>
        <dbReference type="ARBA" id="ARBA00022821"/>
    </source>
</evidence>
<dbReference type="InterPro" id="IPR058922">
    <property type="entry name" value="WHD_DRP"/>
</dbReference>
<keyword evidence="4" id="KW-0547">Nucleotide-binding</keyword>
<dbReference type="GO" id="GO:0042742">
    <property type="term" value="P:defense response to bacterium"/>
    <property type="evidence" value="ECO:0007669"/>
    <property type="project" value="UniProtKB-ARBA"/>
</dbReference>
<dbReference type="PANTHER" id="PTHR23155:SF1028">
    <property type="entry name" value="OS08G0174800 PROTEIN"/>
    <property type="match status" value="1"/>
</dbReference>
<feature type="domain" description="Disease resistance R13L4/SHOC-2-like LRR" evidence="10">
    <location>
        <begin position="711"/>
        <end position="1086"/>
    </location>
</feature>
<dbReference type="Pfam" id="PF00931">
    <property type="entry name" value="NB-ARC"/>
    <property type="match status" value="2"/>
</dbReference>
<evidence type="ECO:0000256" key="2">
    <source>
        <dbReference type="ARBA" id="ARBA00022614"/>
    </source>
</evidence>
<evidence type="ECO:0000256" key="1">
    <source>
        <dbReference type="ARBA" id="ARBA00008894"/>
    </source>
</evidence>
<name>B9GD59_ORYSJ</name>
<dbReference type="Gene3D" id="1.10.10.10">
    <property type="entry name" value="Winged helix-like DNA-binding domain superfamily/Winged helix DNA-binding domain"/>
    <property type="match status" value="1"/>
</dbReference>
<dbReference type="GO" id="GO:0043531">
    <property type="term" value="F:ADP binding"/>
    <property type="evidence" value="ECO:0007669"/>
    <property type="project" value="InterPro"/>
</dbReference>